<dbReference type="Gene3D" id="2.60.120.260">
    <property type="entry name" value="Galactose-binding domain-like"/>
    <property type="match status" value="1"/>
</dbReference>
<sequence length="155" mass="16990">NRTIDDEWGDSVTGVLPVYTGNWHFGPDCTVCNVVPALSEAFDGTWHDTTSTIPQGDHYVTLGFTGTAIWVYLIVSNSVANDPPNTYIFTNVTFELDGYPVGTYTHPPNASATQYEYNVTALSKTGLDNMQHTLVITAAQGSQPSLLLFDWAMYT</sequence>
<evidence type="ECO:0000313" key="2">
    <source>
        <dbReference type="Proteomes" id="UP000015241"/>
    </source>
</evidence>
<dbReference type="eggNOG" id="ENOG502SP6Y">
    <property type="taxonomic scope" value="Eukaryota"/>
</dbReference>
<dbReference type="HOGENOM" id="CLU_081164_2_0_1"/>
<dbReference type="AlphaFoldDB" id="S8E5X7"/>
<feature type="non-terminal residue" evidence="1">
    <location>
        <position position="1"/>
    </location>
</feature>
<evidence type="ECO:0000313" key="1">
    <source>
        <dbReference type="EMBL" id="EPT00078.1"/>
    </source>
</evidence>
<reference evidence="1 2" key="1">
    <citation type="journal article" date="2012" name="Science">
        <title>The Paleozoic origin of enzymatic lignin decomposition reconstructed from 31 fungal genomes.</title>
        <authorList>
            <person name="Floudas D."/>
            <person name="Binder M."/>
            <person name="Riley R."/>
            <person name="Barry K."/>
            <person name="Blanchette R.A."/>
            <person name="Henrissat B."/>
            <person name="Martinez A.T."/>
            <person name="Otillar R."/>
            <person name="Spatafora J.W."/>
            <person name="Yadav J.S."/>
            <person name="Aerts A."/>
            <person name="Benoit I."/>
            <person name="Boyd A."/>
            <person name="Carlson A."/>
            <person name="Copeland A."/>
            <person name="Coutinho P.M."/>
            <person name="de Vries R.P."/>
            <person name="Ferreira P."/>
            <person name="Findley K."/>
            <person name="Foster B."/>
            <person name="Gaskell J."/>
            <person name="Glotzer D."/>
            <person name="Gorecki P."/>
            <person name="Heitman J."/>
            <person name="Hesse C."/>
            <person name="Hori C."/>
            <person name="Igarashi K."/>
            <person name="Jurgens J.A."/>
            <person name="Kallen N."/>
            <person name="Kersten P."/>
            <person name="Kohler A."/>
            <person name="Kuees U."/>
            <person name="Kumar T.K.A."/>
            <person name="Kuo A."/>
            <person name="LaButti K."/>
            <person name="Larrondo L.F."/>
            <person name="Lindquist E."/>
            <person name="Ling A."/>
            <person name="Lombard V."/>
            <person name="Lucas S."/>
            <person name="Lundell T."/>
            <person name="Martin R."/>
            <person name="McLaughlin D.J."/>
            <person name="Morgenstern I."/>
            <person name="Morin E."/>
            <person name="Murat C."/>
            <person name="Nagy L.G."/>
            <person name="Nolan M."/>
            <person name="Ohm R.A."/>
            <person name="Patyshakuliyeva A."/>
            <person name="Rokas A."/>
            <person name="Ruiz-Duenas F.J."/>
            <person name="Sabat G."/>
            <person name="Salamov A."/>
            <person name="Samejima M."/>
            <person name="Schmutz J."/>
            <person name="Slot J.C."/>
            <person name="St John F."/>
            <person name="Stenlid J."/>
            <person name="Sun H."/>
            <person name="Sun S."/>
            <person name="Syed K."/>
            <person name="Tsang A."/>
            <person name="Wiebenga A."/>
            <person name="Young D."/>
            <person name="Pisabarro A."/>
            <person name="Eastwood D.C."/>
            <person name="Martin F."/>
            <person name="Cullen D."/>
            <person name="Grigoriev I.V."/>
            <person name="Hibbett D.S."/>
        </authorList>
    </citation>
    <scope>NUCLEOTIDE SEQUENCE</scope>
    <source>
        <strain evidence="2">FP-58527</strain>
    </source>
</reference>
<dbReference type="OrthoDB" id="3268736at2759"/>
<dbReference type="InParanoid" id="S8E5X7"/>
<gene>
    <name evidence="1" type="ORF">FOMPIDRAFT_1080320</name>
</gene>
<name>S8E5X7_FOMSC</name>
<protein>
    <submittedName>
        <fullName evidence="1">Uncharacterized protein</fullName>
    </submittedName>
</protein>
<proteinExistence type="predicted"/>
<organism evidence="1 2">
    <name type="scientific">Fomitopsis schrenkii</name>
    <name type="common">Brown rot fungus</name>
    <dbReference type="NCBI Taxonomy" id="2126942"/>
    <lineage>
        <taxon>Eukaryota</taxon>
        <taxon>Fungi</taxon>
        <taxon>Dikarya</taxon>
        <taxon>Basidiomycota</taxon>
        <taxon>Agaricomycotina</taxon>
        <taxon>Agaricomycetes</taxon>
        <taxon>Polyporales</taxon>
        <taxon>Fomitopsis</taxon>
    </lineage>
</organism>
<keyword evidence="2" id="KW-1185">Reference proteome</keyword>
<dbReference type="EMBL" id="KE504151">
    <property type="protein sequence ID" value="EPT00078.1"/>
    <property type="molecule type" value="Genomic_DNA"/>
</dbReference>
<feature type="non-terminal residue" evidence="1">
    <location>
        <position position="155"/>
    </location>
</feature>
<dbReference type="Proteomes" id="UP000015241">
    <property type="component" value="Unassembled WGS sequence"/>
</dbReference>
<accession>S8E5X7</accession>